<evidence type="ECO:0000256" key="3">
    <source>
        <dbReference type="ARBA" id="ARBA00022980"/>
    </source>
</evidence>
<proteinExistence type="inferred from homology"/>
<dbReference type="Proteomes" id="UP001307889">
    <property type="component" value="Chromosome 7"/>
</dbReference>
<dbReference type="SUPFAM" id="SSF53137">
    <property type="entry name" value="Translational machinery components"/>
    <property type="match status" value="1"/>
</dbReference>
<dbReference type="PANTHER" id="PTHR12899:SF3">
    <property type="entry name" value="LARGE RIBOSOMAL SUBUNIT PROTEIN UL18M"/>
    <property type="match status" value="1"/>
</dbReference>
<feature type="region of interest" description="Disordered" evidence="6">
    <location>
        <begin position="152"/>
        <end position="176"/>
    </location>
</feature>
<evidence type="ECO:0000256" key="5">
    <source>
        <dbReference type="ARBA" id="ARBA00023274"/>
    </source>
</evidence>
<dbReference type="CDD" id="cd00432">
    <property type="entry name" value="Ribosomal_L18_L5e"/>
    <property type="match status" value="1"/>
</dbReference>
<dbReference type="InterPro" id="IPR005484">
    <property type="entry name" value="Ribosomal_uL18_bac/plant/anim"/>
</dbReference>
<dbReference type="PANTHER" id="PTHR12899">
    <property type="entry name" value="39S RIBOSOMAL PROTEIN L18, MITOCHONDRIAL"/>
    <property type="match status" value="1"/>
</dbReference>
<keyword evidence="4" id="KW-0496">Mitochondrion</keyword>
<dbReference type="InterPro" id="IPR057268">
    <property type="entry name" value="Ribosomal_L18"/>
</dbReference>
<reference evidence="7 8" key="1">
    <citation type="submission" date="2023-09" db="EMBL/GenBank/DDBJ databases">
        <title>Nesidiocoris tenuis whole genome shotgun sequence.</title>
        <authorList>
            <person name="Shibata T."/>
            <person name="Shimoda M."/>
            <person name="Kobayashi T."/>
            <person name="Uehara T."/>
        </authorList>
    </citation>
    <scope>NUCLEOTIDE SEQUENCE [LARGE SCALE GENOMIC DNA]</scope>
    <source>
        <strain evidence="7 8">Japan</strain>
    </source>
</reference>
<keyword evidence="3 7" id="KW-0689">Ribosomal protein</keyword>
<comment type="subcellular location">
    <subcellularLocation>
        <location evidence="1">Mitochondrion</location>
    </subcellularLocation>
</comment>
<keyword evidence="5" id="KW-0687">Ribonucleoprotein</keyword>
<evidence type="ECO:0000256" key="2">
    <source>
        <dbReference type="ARBA" id="ARBA00007116"/>
    </source>
</evidence>
<accession>A0ABN7AXD7</accession>
<evidence type="ECO:0000313" key="8">
    <source>
        <dbReference type="Proteomes" id="UP001307889"/>
    </source>
</evidence>
<dbReference type="GO" id="GO:0005840">
    <property type="term" value="C:ribosome"/>
    <property type="evidence" value="ECO:0007669"/>
    <property type="project" value="UniProtKB-KW"/>
</dbReference>
<evidence type="ECO:0000256" key="1">
    <source>
        <dbReference type="ARBA" id="ARBA00004173"/>
    </source>
</evidence>
<gene>
    <name evidence="7" type="ORF">NTJ_09636</name>
</gene>
<protein>
    <submittedName>
        <fullName evidence="7">Mitochondrial ribosomal protein</fullName>
    </submittedName>
</protein>
<dbReference type="Gene3D" id="3.30.420.80">
    <property type="entry name" value="Ribosomal protein S11"/>
    <property type="match status" value="1"/>
</dbReference>
<organism evidence="7 8">
    <name type="scientific">Nesidiocoris tenuis</name>
    <dbReference type="NCBI Taxonomy" id="355587"/>
    <lineage>
        <taxon>Eukaryota</taxon>
        <taxon>Metazoa</taxon>
        <taxon>Ecdysozoa</taxon>
        <taxon>Arthropoda</taxon>
        <taxon>Hexapoda</taxon>
        <taxon>Insecta</taxon>
        <taxon>Pterygota</taxon>
        <taxon>Neoptera</taxon>
        <taxon>Paraneoptera</taxon>
        <taxon>Hemiptera</taxon>
        <taxon>Heteroptera</taxon>
        <taxon>Panheteroptera</taxon>
        <taxon>Cimicomorpha</taxon>
        <taxon>Miridae</taxon>
        <taxon>Dicyphina</taxon>
        <taxon>Nesidiocoris</taxon>
    </lineage>
</organism>
<dbReference type="EMBL" id="AP028915">
    <property type="protein sequence ID" value="BES96823.1"/>
    <property type="molecule type" value="Genomic_DNA"/>
</dbReference>
<feature type="compositionally biased region" description="Basic and acidic residues" evidence="6">
    <location>
        <begin position="164"/>
        <end position="176"/>
    </location>
</feature>
<keyword evidence="8" id="KW-1185">Reference proteome</keyword>
<dbReference type="InterPro" id="IPR036967">
    <property type="entry name" value="Ribosomal_uS11_sf"/>
</dbReference>
<sequence>MTHFLPPAKLPPKLALQRAKLPAEYVLNRNPRSLEKICIAYKPAGWELETPGRNYWHKLFIERTSRNVSAYIKHYTGHVPLTASTKEWAIKKHLFSTVDRCAHINLARVLALRCLQSGITEMICDHAPPEGPPRSNMDAFLAVLVENGVSLTEPDQYKNPRPSEAQRPEKPWTLHD</sequence>
<evidence type="ECO:0000256" key="6">
    <source>
        <dbReference type="SAM" id="MobiDB-lite"/>
    </source>
</evidence>
<name>A0ABN7AXD7_9HEMI</name>
<comment type="similarity">
    <text evidence="2">Belongs to the universal ribosomal protein uL18 family.</text>
</comment>
<evidence type="ECO:0000256" key="4">
    <source>
        <dbReference type="ARBA" id="ARBA00023128"/>
    </source>
</evidence>
<evidence type="ECO:0000313" key="7">
    <source>
        <dbReference type="EMBL" id="BES96823.1"/>
    </source>
</evidence>